<dbReference type="KEGG" id="nvi:100124232"/>
<dbReference type="EnsemblMetazoa" id="XM_008217722">
    <property type="protein sequence ID" value="XP_008215944"/>
    <property type="gene ID" value="LOC100124232"/>
</dbReference>
<dbReference type="PANTHER" id="PTHR22684">
    <property type="entry name" value="NULP1-RELATED"/>
    <property type="match status" value="1"/>
</dbReference>
<feature type="compositionally biased region" description="Acidic residues" evidence="1">
    <location>
        <begin position="17"/>
        <end position="27"/>
    </location>
</feature>
<name>A0A7M7G8P0_NASVI</name>
<dbReference type="InParanoid" id="A0A7M7G8P0"/>
<feature type="compositionally biased region" description="Basic residues" evidence="1">
    <location>
        <begin position="78"/>
        <end position="91"/>
    </location>
</feature>
<dbReference type="GO" id="GO:1990112">
    <property type="term" value="C:RQC complex"/>
    <property type="evidence" value="ECO:0007669"/>
    <property type="project" value="TreeGrafter"/>
</dbReference>
<dbReference type="FunCoup" id="A0A7M7G8P0">
    <property type="interactions" value="2380"/>
</dbReference>
<dbReference type="PANTHER" id="PTHR22684:SF0">
    <property type="entry name" value="RIBOSOME QUALITY CONTROL COMPLEX SUBUNIT TCF25"/>
    <property type="match status" value="1"/>
</dbReference>
<feature type="compositionally biased region" description="Acidic residues" evidence="1">
    <location>
        <begin position="51"/>
        <end position="69"/>
    </location>
</feature>
<dbReference type="Proteomes" id="UP000002358">
    <property type="component" value="Chromosome 5"/>
</dbReference>
<dbReference type="OrthoDB" id="205993at2759"/>
<dbReference type="SMR" id="A0A7M7G8P0"/>
<protein>
    <recommendedName>
        <fullName evidence="4">Transcription factor 25</fullName>
    </recommendedName>
</protein>
<evidence type="ECO:0000313" key="3">
    <source>
        <dbReference type="Proteomes" id="UP000002358"/>
    </source>
</evidence>
<reference evidence="2" key="1">
    <citation type="submission" date="2021-01" db="UniProtKB">
        <authorList>
            <consortium name="EnsemblMetazoa"/>
        </authorList>
    </citation>
    <scope>IDENTIFICATION</scope>
</reference>
<evidence type="ECO:0008006" key="4">
    <source>
        <dbReference type="Google" id="ProtNLM"/>
    </source>
</evidence>
<evidence type="ECO:0000256" key="1">
    <source>
        <dbReference type="SAM" id="MobiDB-lite"/>
    </source>
</evidence>
<sequence>MSTRYLKKVYGNDIALEDNNEESEPELNDVQVGGSKKKQFNVFDLLNQSSDNDDNETENIQEDETEEGEEKINDNKSKSKKKRKKHRKVHKQKDTLEEISDDQSNKSQDNLDEIDRTVRQINKLLGEPGPSTSLGSADNLQLSLIAKSKEQTLIVQHKHLNAYNELKRIFGSRTIQAEQTKPRNRGRTGHLKKTWLVSVRENMLPISKSGISMTIDRTMNEKGVQYFVYEHSTSYRQVQQKFINAVESLNPENIISIVNEHPYNVDALLQSAELCKLSEDLAMAARLIERAIFYLEYAFHPMFNMTTANCRLDYRKQQNRAFFIALFKHLVLVGGRACYRTSLELCKLLLSLDPEGDPLAVVLMIDFYAIRSKEYEWFCEFCNLWENSRNLQQLPNIAYSLALAYFHLGKQETADELLQNALIMFPGVLNPLLDKCSINTDSKVKLHEFFTTKAESSTPPALDKLQTLYIARSFHLWKEAEILPWLEKNVNIVFQRLDSKDDYVKFCQVKRTKRYQGKLPRNILRHLIVSDLKDVTVNVQGIQNEGSILSHDPLPPENSINIYSNPRTARRNNEAHTNLLSLFFSSFFMDLENEIAVANGANNPNDHQGYQNEYD</sequence>
<keyword evidence="3" id="KW-1185">Reference proteome</keyword>
<feature type="region of interest" description="Disordered" evidence="1">
    <location>
        <begin position="17"/>
        <end position="112"/>
    </location>
</feature>
<dbReference type="GeneID" id="100124232"/>
<proteinExistence type="predicted"/>
<dbReference type="RefSeq" id="XP_008215944.1">
    <property type="nucleotide sequence ID" value="XM_008217722.4"/>
</dbReference>
<dbReference type="InterPro" id="IPR011990">
    <property type="entry name" value="TPR-like_helical_dom_sf"/>
</dbReference>
<organism evidence="2 3">
    <name type="scientific">Nasonia vitripennis</name>
    <name type="common">Parasitic wasp</name>
    <dbReference type="NCBI Taxonomy" id="7425"/>
    <lineage>
        <taxon>Eukaryota</taxon>
        <taxon>Metazoa</taxon>
        <taxon>Ecdysozoa</taxon>
        <taxon>Arthropoda</taxon>
        <taxon>Hexapoda</taxon>
        <taxon>Insecta</taxon>
        <taxon>Pterygota</taxon>
        <taxon>Neoptera</taxon>
        <taxon>Endopterygota</taxon>
        <taxon>Hymenoptera</taxon>
        <taxon>Apocrita</taxon>
        <taxon>Proctotrupomorpha</taxon>
        <taxon>Chalcidoidea</taxon>
        <taxon>Pteromalidae</taxon>
        <taxon>Pteromalinae</taxon>
        <taxon>Nasonia</taxon>
    </lineage>
</organism>
<dbReference type="AlphaFoldDB" id="A0A7M7G8P0"/>
<dbReference type="InterPro" id="IPR006994">
    <property type="entry name" value="TCF25/Rqc1"/>
</dbReference>
<dbReference type="EnsemblMetazoa" id="XM_001608093">
    <property type="protein sequence ID" value="XP_001608143"/>
    <property type="gene ID" value="LOC100124232"/>
</dbReference>
<dbReference type="CTD" id="38897"/>
<accession>A0A7M7G8P0</accession>
<dbReference type="RefSeq" id="XP_001608143.2">
    <property type="nucleotide sequence ID" value="XM_001608093.6"/>
</dbReference>
<dbReference type="Gene3D" id="1.25.40.10">
    <property type="entry name" value="Tetratricopeptide repeat domain"/>
    <property type="match status" value="1"/>
</dbReference>
<evidence type="ECO:0000313" key="2">
    <source>
        <dbReference type="EnsemblMetazoa" id="XP_001608143"/>
    </source>
</evidence>
<dbReference type="Pfam" id="PF04910">
    <property type="entry name" value="Tcf25"/>
    <property type="match status" value="1"/>
</dbReference>